<dbReference type="GO" id="GO:0003677">
    <property type="term" value="F:DNA binding"/>
    <property type="evidence" value="ECO:0007669"/>
    <property type="project" value="UniProtKB-KW"/>
</dbReference>
<reference evidence="4" key="1">
    <citation type="journal article" date="2019" name="Int. J. Syst. Evol. Microbiol.">
        <title>The Global Catalogue of Microorganisms (GCM) 10K type strain sequencing project: providing services to taxonomists for standard genome sequencing and annotation.</title>
        <authorList>
            <consortium name="The Broad Institute Genomics Platform"/>
            <consortium name="The Broad Institute Genome Sequencing Center for Infectious Disease"/>
            <person name="Wu L."/>
            <person name="Ma J."/>
        </authorList>
    </citation>
    <scope>NUCLEOTIDE SEQUENCE [LARGE SCALE GENOMIC DNA]</scope>
    <source>
        <strain evidence="4">KCTC 52232</strain>
    </source>
</reference>
<evidence type="ECO:0000256" key="1">
    <source>
        <dbReference type="ARBA" id="ARBA00023125"/>
    </source>
</evidence>
<dbReference type="SUPFAM" id="SSF50249">
    <property type="entry name" value="Nucleic acid-binding proteins"/>
    <property type="match status" value="1"/>
</dbReference>
<evidence type="ECO:0000313" key="4">
    <source>
        <dbReference type="Proteomes" id="UP001597601"/>
    </source>
</evidence>
<dbReference type="Pfam" id="PF00436">
    <property type="entry name" value="SSB"/>
    <property type="match status" value="1"/>
</dbReference>
<dbReference type="InterPro" id="IPR012340">
    <property type="entry name" value="NA-bd_OB-fold"/>
</dbReference>
<accession>A0ABW5XNA8</accession>
<keyword evidence="1 2" id="KW-0238">DNA-binding</keyword>
<dbReference type="Proteomes" id="UP001597601">
    <property type="component" value="Unassembled WGS sequence"/>
</dbReference>
<dbReference type="CDD" id="cd04496">
    <property type="entry name" value="SSB_OBF"/>
    <property type="match status" value="1"/>
</dbReference>
<dbReference type="EMBL" id="JBHUON010000001">
    <property type="protein sequence ID" value="MFD2863413.1"/>
    <property type="molecule type" value="Genomic_DNA"/>
</dbReference>
<comment type="caution">
    <text evidence="3">The sequence shown here is derived from an EMBL/GenBank/DDBJ whole genome shotgun (WGS) entry which is preliminary data.</text>
</comment>
<proteinExistence type="predicted"/>
<protein>
    <submittedName>
        <fullName evidence="3">Single-stranded DNA-binding protein</fullName>
    </submittedName>
</protein>
<organism evidence="3 4">
    <name type="scientific">Mucilaginibacter antarcticus</name>
    <dbReference type="NCBI Taxonomy" id="1855725"/>
    <lineage>
        <taxon>Bacteria</taxon>
        <taxon>Pseudomonadati</taxon>
        <taxon>Bacteroidota</taxon>
        <taxon>Sphingobacteriia</taxon>
        <taxon>Sphingobacteriales</taxon>
        <taxon>Sphingobacteriaceae</taxon>
        <taxon>Mucilaginibacter</taxon>
    </lineage>
</organism>
<name>A0ABW5XNA8_9SPHI</name>
<evidence type="ECO:0000313" key="3">
    <source>
        <dbReference type="EMBL" id="MFD2863413.1"/>
    </source>
</evidence>
<dbReference type="PROSITE" id="PS50935">
    <property type="entry name" value="SSB"/>
    <property type="match status" value="1"/>
</dbReference>
<keyword evidence="4" id="KW-1185">Reference proteome</keyword>
<evidence type="ECO:0000256" key="2">
    <source>
        <dbReference type="PROSITE-ProRule" id="PRU00252"/>
    </source>
</evidence>
<gene>
    <name evidence="3" type="ORF">ACFSYC_01825</name>
</gene>
<dbReference type="RefSeq" id="WP_377122907.1">
    <property type="nucleotide sequence ID" value="NZ_JBHUHN010000001.1"/>
</dbReference>
<dbReference type="Gene3D" id="2.40.50.140">
    <property type="entry name" value="Nucleic acid-binding proteins"/>
    <property type="match status" value="1"/>
</dbReference>
<dbReference type="InterPro" id="IPR000424">
    <property type="entry name" value="Primosome_PriB/ssb"/>
</dbReference>
<sequence length="119" mass="13517">MLNRNTVNKVILMGYISNAPRWHKVESQLFLCFTLVTTERIKTVGEQQVHEEQHKVSVPANLADADVLVKGTTLYLQGRLQTKMVLDENKVRHYRSEIVALGIEPIEIKTPVLAQTAIH</sequence>